<dbReference type="AlphaFoldDB" id="A0A0E9U0E8"/>
<proteinExistence type="predicted"/>
<reference evidence="1" key="1">
    <citation type="submission" date="2014-11" db="EMBL/GenBank/DDBJ databases">
        <authorList>
            <person name="Amaro Gonzalez C."/>
        </authorList>
    </citation>
    <scope>NUCLEOTIDE SEQUENCE</scope>
</reference>
<accession>A0A0E9U0E8</accession>
<name>A0A0E9U0E8_ANGAN</name>
<evidence type="ECO:0000313" key="1">
    <source>
        <dbReference type="EMBL" id="JAH59364.1"/>
    </source>
</evidence>
<protein>
    <submittedName>
        <fullName evidence="1">Uncharacterized protein</fullName>
    </submittedName>
</protein>
<dbReference type="EMBL" id="GBXM01049213">
    <property type="protein sequence ID" value="JAH59364.1"/>
    <property type="molecule type" value="Transcribed_RNA"/>
</dbReference>
<organism evidence="1">
    <name type="scientific">Anguilla anguilla</name>
    <name type="common">European freshwater eel</name>
    <name type="synonym">Muraena anguilla</name>
    <dbReference type="NCBI Taxonomy" id="7936"/>
    <lineage>
        <taxon>Eukaryota</taxon>
        <taxon>Metazoa</taxon>
        <taxon>Chordata</taxon>
        <taxon>Craniata</taxon>
        <taxon>Vertebrata</taxon>
        <taxon>Euteleostomi</taxon>
        <taxon>Actinopterygii</taxon>
        <taxon>Neopterygii</taxon>
        <taxon>Teleostei</taxon>
        <taxon>Anguilliformes</taxon>
        <taxon>Anguillidae</taxon>
        <taxon>Anguilla</taxon>
    </lineage>
</organism>
<reference evidence="1" key="2">
    <citation type="journal article" date="2015" name="Fish Shellfish Immunol.">
        <title>Early steps in the European eel (Anguilla anguilla)-Vibrio vulnificus interaction in the gills: Role of the RtxA13 toxin.</title>
        <authorList>
            <person name="Callol A."/>
            <person name="Pajuelo D."/>
            <person name="Ebbesson L."/>
            <person name="Teles M."/>
            <person name="MacKenzie S."/>
            <person name="Amaro C."/>
        </authorList>
    </citation>
    <scope>NUCLEOTIDE SEQUENCE</scope>
</reference>
<sequence>MKVMIILGIRGPNATKHYCHVHSTNLGCINRLGIQQ</sequence>